<dbReference type="PANTHER" id="PTHR24185">
    <property type="entry name" value="CALCIUM-INDEPENDENT PHOSPHOLIPASE A2-GAMMA"/>
    <property type="match status" value="1"/>
</dbReference>
<organism evidence="6 7">
    <name type="scientific">Armillaria tabescens</name>
    <name type="common">Ringless honey mushroom</name>
    <name type="synonym">Agaricus tabescens</name>
    <dbReference type="NCBI Taxonomy" id="1929756"/>
    <lineage>
        <taxon>Eukaryota</taxon>
        <taxon>Fungi</taxon>
        <taxon>Dikarya</taxon>
        <taxon>Basidiomycota</taxon>
        <taxon>Agaricomycotina</taxon>
        <taxon>Agaricomycetes</taxon>
        <taxon>Agaricomycetidae</taxon>
        <taxon>Agaricales</taxon>
        <taxon>Marasmiineae</taxon>
        <taxon>Physalacriaceae</taxon>
        <taxon>Desarmillaria</taxon>
    </lineage>
</organism>
<proteinExistence type="predicted"/>
<dbReference type="Gene3D" id="3.40.1090.10">
    <property type="entry name" value="Cytosolic phospholipase A2 catalytic domain"/>
    <property type="match status" value="1"/>
</dbReference>
<dbReference type="PROSITE" id="PS51635">
    <property type="entry name" value="PNPLA"/>
    <property type="match status" value="1"/>
</dbReference>
<keyword evidence="1" id="KW-0378">Hydrolase</keyword>
<evidence type="ECO:0000256" key="2">
    <source>
        <dbReference type="ARBA" id="ARBA00022963"/>
    </source>
</evidence>
<evidence type="ECO:0000313" key="7">
    <source>
        <dbReference type="Proteomes" id="UP001175211"/>
    </source>
</evidence>
<dbReference type="Pfam" id="PF01734">
    <property type="entry name" value="Patatin"/>
    <property type="match status" value="1"/>
</dbReference>
<protein>
    <recommendedName>
        <fullName evidence="5">PNPLA domain-containing protein</fullName>
    </recommendedName>
</protein>
<dbReference type="GO" id="GO:0016020">
    <property type="term" value="C:membrane"/>
    <property type="evidence" value="ECO:0007669"/>
    <property type="project" value="TreeGrafter"/>
</dbReference>
<keyword evidence="3" id="KW-0443">Lipid metabolism</keyword>
<dbReference type="GeneID" id="85361724"/>
<dbReference type="AlphaFoldDB" id="A0AA39MSG6"/>
<evidence type="ECO:0000256" key="3">
    <source>
        <dbReference type="ARBA" id="ARBA00023098"/>
    </source>
</evidence>
<evidence type="ECO:0000313" key="6">
    <source>
        <dbReference type="EMBL" id="KAK0444962.1"/>
    </source>
</evidence>
<dbReference type="RefSeq" id="XP_060325309.1">
    <property type="nucleotide sequence ID" value="XM_060478176.1"/>
</dbReference>
<dbReference type="SUPFAM" id="SSF52151">
    <property type="entry name" value="FabD/lysophospholipase-like"/>
    <property type="match status" value="1"/>
</dbReference>
<dbReference type="InterPro" id="IPR016035">
    <property type="entry name" value="Acyl_Trfase/lysoPLipase"/>
</dbReference>
<comment type="caution">
    <text evidence="6">The sequence shown here is derived from an EMBL/GenBank/DDBJ whole genome shotgun (WGS) entry which is preliminary data.</text>
</comment>
<sequence>MAWRRRDHNAPLSFKLLELDSQLDFLCREDVNVVVDVATTPKEPVASCVSGYRPDKDSQSSRPGSDYVPYNINEIEEVLTRCESQNCGTGAIIVVDFLNSCVCWAHFSFDVMNVFQKGKLEPSVRYIKPPMNISESYLVWHTPIRMHLAIHPLSKESRSSMANNTSNSSPVNLLSLDGGGIRGVSQLIILDEIMKRIQAKKQLTEVPKPCEYFHLMGGSGTGGLNAIMLAVVFSPDNRKPFYKDEKFKASTLKAEIKEIVKHSHGGYTGDESLLDPNAGKDSIGNVFVCAKTTANLESPQ</sequence>
<dbReference type="GO" id="GO:0019369">
    <property type="term" value="P:arachidonate metabolic process"/>
    <property type="evidence" value="ECO:0007669"/>
    <property type="project" value="TreeGrafter"/>
</dbReference>
<dbReference type="EMBL" id="JAUEPS010000051">
    <property type="protein sequence ID" value="KAK0444962.1"/>
    <property type="molecule type" value="Genomic_DNA"/>
</dbReference>
<feature type="domain" description="PNPLA" evidence="5">
    <location>
        <begin position="174"/>
        <end position="300"/>
    </location>
</feature>
<dbReference type="Proteomes" id="UP001175211">
    <property type="component" value="Unassembled WGS sequence"/>
</dbReference>
<evidence type="ECO:0000259" key="5">
    <source>
        <dbReference type="PROSITE" id="PS51635"/>
    </source>
</evidence>
<keyword evidence="7" id="KW-1185">Reference proteome</keyword>
<dbReference type="GO" id="GO:0046486">
    <property type="term" value="P:glycerolipid metabolic process"/>
    <property type="evidence" value="ECO:0007669"/>
    <property type="project" value="UniProtKB-ARBA"/>
</dbReference>
<reference evidence="6" key="1">
    <citation type="submission" date="2023-06" db="EMBL/GenBank/DDBJ databases">
        <authorList>
            <consortium name="Lawrence Berkeley National Laboratory"/>
            <person name="Ahrendt S."/>
            <person name="Sahu N."/>
            <person name="Indic B."/>
            <person name="Wong-Bajracharya J."/>
            <person name="Merenyi Z."/>
            <person name="Ke H.-M."/>
            <person name="Monk M."/>
            <person name="Kocsube S."/>
            <person name="Drula E."/>
            <person name="Lipzen A."/>
            <person name="Balint B."/>
            <person name="Henrissat B."/>
            <person name="Andreopoulos B."/>
            <person name="Martin F.M."/>
            <person name="Harder C.B."/>
            <person name="Rigling D."/>
            <person name="Ford K.L."/>
            <person name="Foster G.D."/>
            <person name="Pangilinan J."/>
            <person name="Papanicolaou A."/>
            <person name="Barry K."/>
            <person name="LaButti K."/>
            <person name="Viragh M."/>
            <person name="Koriabine M."/>
            <person name="Yan M."/>
            <person name="Riley R."/>
            <person name="Champramary S."/>
            <person name="Plett K.L."/>
            <person name="Tsai I.J."/>
            <person name="Slot J."/>
            <person name="Sipos G."/>
            <person name="Plett J."/>
            <person name="Nagy L.G."/>
            <person name="Grigoriev I.V."/>
        </authorList>
    </citation>
    <scope>NUCLEOTIDE SEQUENCE</scope>
    <source>
        <strain evidence="6">CCBAS 213</strain>
    </source>
</reference>
<name>A0AA39MSG6_ARMTA</name>
<dbReference type="InterPro" id="IPR002641">
    <property type="entry name" value="PNPLA_dom"/>
</dbReference>
<feature type="short sequence motif" description="GXGXXG" evidence="4">
    <location>
        <begin position="178"/>
        <end position="183"/>
    </location>
</feature>
<dbReference type="PANTHER" id="PTHR24185:SF1">
    <property type="entry name" value="CALCIUM-INDEPENDENT PHOSPHOLIPASE A2-GAMMA"/>
    <property type="match status" value="1"/>
</dbReference>
<accession>A0AA39MSG6</accession>
<dbReference type="GO" id="GO:0047499">
    <property type="term" value="F:calcium-independent phospholipase A2 activity"/>
    <property type="evidence" value="ECO:0007669"/>
    <property type="project" value="TreeGrafter"/>
</dbReference>
<gene>
    <name evidence="6" type="ORF">EV420DRAFT_1648487</name>
</gene>
<evidence type="ECO:0000256" key="4">
    <source>
        <dbReference type="PROSITE-ProRule" id="PRU01161"/>
    </source>
</evidence>
<keyword evidence="2" id="KW-0442">Lipid degradation</keyword>
<dbReference type="GO" id="GO:0016042">
    <property type="term" value="P:lipid catabolic process"/>
    <property type="evidence" value="ECO:0007669"/>
    <property type="project" value="UniProtKB-KW"/>
</dbReference>
<evidence type="ECO:0000256" key="1">
    <source>
        <dbReference type="ARBA" id="ARBA00022801"/>
    </source>
</evidence>
<comment type="caution">
    <text evidence="4">Lacks conserved residue(s) required for the propagation of feature annotation.</text>
</comment>